<feature type="domain" description="Aminopeptidase N-like N-terminal" evidence="21">
    <location>
        <begin position="48"/>
        <end position="245"/>
    </location>
</feature>
<keyword evidence="8" id="KW-0378">Hydrolase</keyword>
<keyword evidence="4" id="KW-0336">GPI-anchor</keyword>
<keyword evidence="5" id="KW-0645">Protease</keyword>
<dbReference type="PANTHER" id="PTHR11533">
    <property type="entry name" value="PROTEASE M1 ZINC METALLOPROTEASE"/>
    <property type="match status" value="1"/>
</dbReference>
<feature type="region of interest" description="Disordered" evidence="18">
    <location>
        <begin position="561"/>
        <end position="582"/>
    </location>
</feature>
<keyword evidence="9 16" id="KW-0862">Zinc</keyword>
<dbReference type="GO" id="GO:0008270">
    <property type="term" value="F:zinc ion binding"/>
    <property type="evidence" value="ECO:0007669"/>
    <property type="project" value="InterPro"/>
</dbReference>
<dbReference type="Pfam" id="PF17900">
    <property type="entry name" value="Peptidase_M1_N"/>
    <property type="match status" value="1"/>
</dbReference>
<evidence type="ECO:0000256" key="8">
    <source>
        <dbReference type="ARBA" id="ARBA00022801"/>
    </source>
</evidence>
<keyword evidence="7 16" id="KW-0479">Metal-binding</keyword>
<keyword evidence="13" id="KW-0325">Glycoprotein</keyword>
<dbReference type="Gene3D" id="2.60.40.1730">
    <property type="entry name" value="tricorn interacting facor f3 domain"/>
    <property type="match status" value="1"/>
</dbReference>
<evidence type="ECO:0000256" key="10">
    <source>
        <dbReference type="ARBA" id="ARBA00022989"/>
    </source>
</evidence>
<dbReference type="PANTHER" id="PTHR11533:SF294">
    <property type="entry name" value="THYROTROPIN-RELEASING HORMONE-DEGRADING ECTOENZYME"/>
    <property type="match status" value="1"/>
</dbReference>
<dbReference type="InterPro" id="IPR001930">
    <property type="entry name" value="Peptidase_M1"/>
</dbReference>
<proteinExistence type="inferred from homology"/>
<evidence type="ECO:0000256" key="19">
    <source>
        <dbReference type="SAM" id="SignalP"/>
    </source>
</evidence>
<dbReference type="Gene3D" id="2.60.40.1910">
    <property type="match status" value="1"/>
</dbReference>
<evidence type="ECO:0000313" key="22">
    <source>
        <dbReference type="EMBL" id="KAJ1525669.1"/>
    </source>
</evidence>
<dbReference type="GO" id="GO:0005615">
    <property type="term" value="C:extracellular space"/>
    <property type="evidence" value="ECO:0007669"/>
    <property type="project" value="TreeGrafter"/>
</dbReference>
<sequence>MARSLPLLPLVLGLVVGVLLERPSVLGQLRDGDDGSNVTTWLPRDLLPQHYRVRIQPILEEGNFTAPAELEFTFFARRATNRVVLNVRNLEVSEASVTVEEESIPHTWTPLPVAGHEYDADLETYAVVLGAGLRPGRVPGRYRLRMRYVAPVSEGAAGLYRVSYTDQNNTGRWMAMTQLHPTNARTMFPCLDEPQYKAPLTLSVARRREHTSVTNAPLLSSEPMCSDDDWVWDHFETSVPMSSYLIALAVFDFDKIESRYSATAADGDVTFRVWSRASQLPRGAYAARIGPRVLRYYADIFNIPFPLPKQDMVATPKLTFQAMENWGLIFFRENGLLVNEADPGSRHFVAETVAHELAHQWFGNLVTMRWWNDVWLNEGFATYLSQLGVQHVEPQWRSEGVFVLETMQAVMQKDALPSSHPVSREVHRVSDIDHIFDEISYQKGASVVRMMSEFLGAEAFQRGLNAYLRRHAYGNAAQDDLWAALTEASNAHGGLPPGQTVKGIMDSWTLRTGFPVVRVQRDYSRGTAGVTQQRFLVGPAPAPQAEADCCWGVPLWVKTSNGKTSSEVRERWRGEPNKSVPR</sequence>
<evidence type="ECO:0000256" key="18">
    <source>
        <dbReference type="SAM" id="MobiDB-lite"/>
    </source>
</evidence>
<keyword evidence="10" id="KW-1133">Transmembrane helix</keyword>
<dbReference type="GO" id="GO:0070006">
    <property type="term" value="F:metalloaminopeptidase activity"/>
    <property type="evidence" value="ECO:0007669"/>
    <property type="project" value="TreeGrafter"/>
</dbReference>
<keyword evidence="19" id="KW-0732">Signal</keyword>
<dbReference type="InterPro" id="IPR034016">
    <property type="entry name" value="M1_APN-typ"/>
</dbReference>
<keyword evidence="23" id="KW-1185">Reference proteome</keyword>
<comment type="subcellular location">
    <subcellularLocation>
        <location evidence="2">Cell membrane</location>
        <topology evidence="2">Lipid-anchor</topology>
        <topology evidence="2">GPI-anchor</topology>
    </subcellularLocation>
    <subcellularLocation>
        <location evidence="1">Membrane</location>
        <topology evidence="1">Single-pass membrane protein</topology>
    </subcellularLocation>
</comment>
<evidence type="ECO:0000256" key="5">
    <source>
        <dbReference type="ARBA" id="ARBA00022670"/>
    </source>
</evidence>
<evidence type="ECO:0000256" key="9">
    <source>
        <dbReference type="ARBA" id="ARBA00022833"/>
    </source>
</evidence>
<evidence type="ECO:0000256" key="4">
    <source>
        <dbReference type="ARBA" id="ARBA00022622"/>
    </source>
</evidence>
<name>A0AAV7XHU1_9NEOP</name>
<keyword evidence="14" id="KW-0449">Lipoprotein</keyword>
<evidence type="ECO:0000256" key="7">
    <source>
        <dbReference type="ARBA" id="ARBA00022723"/>
    </source>
</evidence>
<evidence type="ECO:0008006" key="24">
    <source>
        <dbReference type="Google" id="ProtNLM"/>
    </source>
</evidence>
<feature type="site" description="Transition state stabilizer" evidence="17">
    <location>
        <position position="441"/>
    </location>
</feature>
<evidence type="ECO:0000256" key="6">
    <source>
        <dbReference type="ARBA" id="ARBA00022692"/>
    </source>
</evidence>
<dbReference type="GO" id="GO:0042277">
    <property type="term" value="F:peptide binding"/>
    <property type="evidence" value="ECO:0007669"/>
    <property type="project" value="TreeGrafter"/>
</dbReference>
<dbReference type="InterPro" id="IPR014782">
    <property type="entry name" value="Peptidase_M1_dom"/>
</dbReference>
<evidence type="ECO:0000259" key="20">
    <source>
        <dbReference type="Pfam" id="PF01433"/>
    </source>
</evidence>
<dbReference type="Proteomes" id="UP001075354">
    <property type="component" value="Chromosome 7"/>
</dbReference>
<feature type="compositionally biased region" description="Basic and acidic residues" evidence="18">
    <location>
        <begin position="566"/>
        <end position="576"/>
    </location>
</feature>
<dbReference type="GO" id="GO:0043171">
    <property type="term" value="P:peptide catabolic process"/>
    <property type="evidence" value="ECO:0007669"/>
    <property type="project" value="TreeGrafter"/>
</dbReference>
<dbReference type="GO" id="GO:0098552">
    <property type="term" value="C:side of membrane"/>
    <property type="evidence" value="ECO:0007669"/>
    <property type="project" value="UniProtKB-KW"/>
</dbReference>
<evidence type="ECO:0000256" key="1">
    <source>
        <dbReference type="ARBA" id="ARBA00004167"/>
    </source>
</evidence>
<evidence type="ECO:0000256" key="3">
    <source>
        <dbReference type="ARBA" id="ARBA00010136"/>
    </source>
</evidence>
<dbReference type="AlphaFoldDB" id="A0AAV7XHU1"/>
<feature type="binding site" evidence="16">
    <location>
        <position position="355"/>
    </location>
    <ligand>
        <name>Zn(2+)</name>
        <dbReference type="ChEBI" id="CHEBI:29105"/>
        <note>catalytic</note>
    </ligand>
</feature>
<evidence type="ECO:0000313" key="23">
    <source>
        <dbReference type="Proteomes" id="UP001075354"/>
    </source>
</evidence>
<evidence type="ECO:0000256" key="13">
    <source>
        <dbReference type="ARBA" id="ARBA00023180"/>
    </source>
</evidence>
<organism evidence="22 23">
    <name type="scientific">Megalurothrips usitatus</name>
    <name type="common">bean blossom thrips</name>
    <dbReference type="NCBI Taxonomy" id="439358"/>
    <lineage>
        <taxon>Eukaryota</taxon>
        <taxon>Metazoa</taxon>
        <taxon>Ecdysozoa</taxon>
        <taxon>Arthropoda</taxon>
        <taxon>Hexapoda</taxon>
        <taxon>Insecta</taxon>
        <taxon>Pterygota</taxon>
        <taxon>Neoptera</taxon>
        <taxon>Paraneoptera</taxon>
        <taxon>Thysanoptera</taxon>
        <taxon>Terebrantia</taxon>
        <taxon>Thripoidea</taxon>
        <taxon>Thripidae</taxon>
        <taxon>Megalurothrips</taxon>
    </lineage>
</organism>
<dbReference type="GO" id="GO:0005886">
    <property type="term" value="C:plasma membrane"/>
    <property type="evidence" value="ECO:0007669"/>
    <property type="project" value="UniProtKB-SubCell"/>
</dbReference>
<comment type="caution">
    <text evidence="22">The sequence shown here is derived from an EMBL/GenBank/DDBJ whole genome shotgun (WGS) entry which is preliminary data.</text>
</comment>
<feature type="active site" description="Proton acceptor" evidence="15">
    <location>
        <position position="356"/>
    </location>
</feature>
<dbReference type="GO" id="GO:0005737">
    <property type="term" value="C:cytoplasm"/>
    <property type="evidence" value="ECO:0007669"/>
    <property type="project" value="TreeGrafter"/>
</dbReference>
<dbReference type="SUPFAM" id="SSF63737">
    <property type="entry name" value="Leukotriene A4 hydrolase N-terminal domain"/>
    <property type="match status" value="1"/>
</dbReference>
<dbReference type="EMBL" id="JAPTSV010000007">
    <property type="protein sequence ID" value="KAJ1525669.1"/>
    <property type="molecule type" value="Genomic_DNA"/>
</dbReference>
<dbReference type="Pfam" id="PF01433">
    <property type="entry name" value="Peptidase_M1"/>
    <property type="match status" value="1"/>
</dbReference>
<evidence type="ECO:0000256" key="12">
    <source>
        <dbReference type="ARBA" id="ARBA00023136"/>
    </source>
</evidence>
<comment type="similarity">
    <text evidence="3">Belongs to the peptidase M1 family.</text>
</comment>
<evidence type="ECO:0000256" key="15">
    <source>
        <dbReference type="PIRSR" id="PIRSR634016-1"/>
    </source>
</evidence>
<keyword evidence="12" id="KW-0472">Membrane</keyword>
<feature type="signal peptide" evidence="19">
    <location>
        <begin position="1"/>
        <end position="20"/>
    </location>
</feature>
<dbReference type="InterPro" id="IPR042097">
    <property type="entry name" value="Aminopeptidase_N-like_N_sf"/>
</dbReference>
<reference evidence="22" key="1">
    <citation type="submission" date="2022-12" db="EMBL/GenBank/DDBJ databases">
        <title>Chromosome-level genome assembly of the bean flower thrips Megalurothrips usitatus.</title>
        <authorList>
            <person name="Ma L."/>
            <person name="Liu Q."/>
            <person name="Li H."/>
            <person name="Cai W."/>
        </authorList>
    </citation>
    <scope>NUCLEOTIDE SEQUENCE</scope>
    <source>
        <strain evidence="22">Cailab_2022a</strain>
    </source>
</reference>
<evidence type="ECO:0000256" key="2">
    <source>
        <dbReference type="ARBA" id="ARBA00004609"/>
    </source>
</evidence>
<comment type="cofactor">
    <cofactor evidence="16">
        <name>Zn(2+)</name>
        <dbReference type="ChEBI" id="CHEBI:29105"/>
    </cofactor>
    <text evidence="16">Binds 1 zinc ion per subunit.</text>
</comment>
<feature type="domain" description="Peptidase M1 membrane alanine aminopeptidase" evidence="20">
    <location>
        <begin position="285"/>
        <end position="508"/>
    </location>
</feature>
<keyword evidence="6" id="KW-0812">Transmembrane</keyword>
<dbReference type="PRINTS" id="PR00756">
    <property type="entry name" value="ALADIPTASE"/>
</dbReference>
<gene>
    <name evidence="22" type="ORF">ONE63_008887</name>
</gene>
<feature type="binding site" evidence="16">
    <location>
        <position position="378"/>
    </location>
    <ligand>
        <name>Zn(2+)</name>
        <dbReference type="ChEBI" id="CHEBI:29105"/>
        <note>catalytic</note>
    </ligand>
</feature>
<dbReference type="InterPro" id="IPR027268">
    <property type="entry name" value="Peptidase_M4/M1_CTD_sf"/>
</dbReference>
<keyword evidence="11" id="KW-0482">Metalloprotease</keyword>
<evidence type="ECO:0000256" key="14">
    <source>
        <dbReference type="ARBA" id="ARBA00023288"/>
    </source>
</evidence>
<evidence type="ECO:0000256" key="17">
    <source>
        <dbReference type="PIRSR" id="PIRSR634016-4"/>
    </source>
</evidence>
<dbReference type="CDD" id="cd09601">
    <property type="entry name" value="M1_APN-Q_like"/>
    <property type="match status" value="1"/>
</dbReference>
<accession>A0AAV7XHU1</accession>
<evidence type="ECO:0000256" key="11">
    <source>
        <dbReference type="ARBA" id="ARBA00023049"/>
    </source>
</evidence>
<evidence type="ECO:0000259" key="21">
    <source>
        <dbReference type="Pfam" id="PF17900"/>
    </source>
</evidence>
<dbReference type="InterPro" id="IPR050344">
    <property type="entry name" value="Peptidase_M1_aminopeptidases"/>
</dbReference>
<dbReference type="Gene3D" id="1.10.390.10">
    <property type="entry name" value="Neutral Protease Domain 2"/>
    <property type="match status" value="1"/>
</dbReference>
<protein>
    <recommendedName>
        <fullName evidence="24">Aminopeptidase N</fullName>
    </recommendedName>
</protein>
<feature type="binding site" evidence="16">
    <location>
        <position position="359"/>
    </location>
    <ligand>
        <name>Zn(2+)</name>
        <dbReference type="ChEBI" id="CHEBI:29105"/>
        <note>catalytic</note>
    </ligand>
</feature>
<dbReference type="GO" id="GO:0006508">
    <property type="term" value="P:proteolysis"/>
    <property type="evidence" value="ECO:0007669"/>
    <property type="project" value="UniProtKB-KW"/>
</dbReference>
<dbReference type="SUPFAM" id="SSF55486">
    <property type="entry name" value="Metalloproteases ('zincins'), catalytic domain"/>
    <property type="match status" value="1"/>
</dbReference>
<evidence type="ECO:0000256" key="16">
    <source>
        <dbReference type="PIRSR" id="PIRSR634016-3"/>
    </source>
</evidence>
<feature type="chain" id="PRO_5043473856" description="Aminopeptidase N" evidence="19">
    <location>
        <begin position="21"/>
        <end position="582"/>
    </location>
</feature>
<dbReference type="InterPro" id="IPR045357">
    <property type="entry name" value="Aminopeptidase_N-like_N"/>
</dbReference>
<dbReference type="FunFam" id="1.10.390.10:FF:000016">
    <property type="entry name" value="Glutamyl aminopeptidase"/>
    <property type="match status" value="1"/>
</dbReference>